<dbReference type="EMBL" id="JH159156">
    <property type="protein sequence ID" value="EGZ13920.1"/>
    <property type="molecule type" value="Genomic_DNA"/>
</dbReference>
<dbReference type="STRING" id="1094619.G4ZQX2"/>
<sequence length="113" mass="12740">SEVSAAIDACHARKACGPDTLGNDWYRDFKALLAPILTILLNLWYRAGVFPPSFLETDIFCLKKKGDQSNPLNYRPLALLNSDYKIFTRILATRVSKTLPDRVHHHQKGFVPG</sequence>
<proteinExistence type="predicted"/>
<dbReference type="PANTHER" id="PTHR19446">
    <property type="entry name" value="REVERSE TRANSCRIPTASES"/>
    <property type="match status" value="1"/>
</dbReference>
<protein>
    <recommendedName>
        <fullName evidence="3">Reverse transcriptase domain-containing protein</fullName>
    </recommendedName>
</protein>
<reference evidence="1 2" key="1">
    <citation type="journal article" date="2006" name="Science">
        <title>Phytophthora genome sequences uncover evolutionary origins and mechanisms of pathogenesis.</title>
        <authorList>
            <person name="Tyler B.M."/>
            <person name="Tripathy S."/>
            <person name="Zhang X."/>
            <person name="Dehal P."/>
            <person name="Jiang R.H."/>
            <person name="Aerts A."/>
            <person name="Arredondo F.D."/>
            <person name="Baxter L."/>
            <person name="Bensasson D."/>
            <person name="Beynon J.L."/>
            <person name="Chapman J."/>
            <person name="Damasceno C.M."/>
            <person name="Dorrance A.E."/>
            <person name="Dou D."/>
            <person name="Dickerman A.W."/>
            <person name="Dubchak I.L."/>
            <person name="Garbelotto M."/>
            <person name="Gijzen M."/>
            <person name="Gordon S.G."/>
            <person name="Govers F."/>
            <person name="Grunwald N.J."/>
            <person name="Huang W."/>
            <person name="Ivors K.L."/>
            <person name="Jones R.W."/>
            <person name="Kamoun S."/>
            <person name="Krampis K."/>
            <person name="Lamour K.H."/>
            <person name="Lee M.K."/>
            <person name="McDonald W.H."/>
            <person name="Medina M."/>
            <person name="Meijer H.J."/>
            <person name="Nordberg E.K."/>
            <person name="Maclean D.J."/>
            <person name="Ospina-Giraldo M.D."/>
            <person name="Morris P.F."/>
            <person name="Phuntumart V."/>
            <person name="Putnam N.H."/>
            <person name="Rash S."/>
            <person name="Rose J.K."/>
            <person name="Sakihama Y."/>
            <person name="Salamov A.A."/>
            <person name="Savidor A."/>
            <person name="Scheuring C.F."/>
            <person name="Smith B.M."/>
            <person name="Sobral B.W."/>
            <person name="Terry A."/>
            <person name="Torto-Alalibo T.A."/>
            <person name="Win J."/>
            <person name="Xu Z."/>
            <person name="Zhang H."/>
            <person name="Grigoriev I.V."/>
            <person name="Rokhsar D.S."/>
            <person name="Boore J.L."/>
        </authorList>
    </citation>
    <scope>NUCLEOTIDE SEQUENCE [LARGE SCALE GENOMIC DNA]</scope>
    <source>
        <strain evidence="1 2">P6497</strain>
    </source>
</reference>
<dbReference type="OMA" id="PRILNYC"/>
<dbReference type="KEGG" id="psoj:PHYSODRAFT_510725"/>
<feature type="non-terminal residue" evidence="1">
    <location>
        <position position="1"/>
    </location>
</feature>
<dbReference type="SMR" id="G4ZQX2"/>
<keyword evidence="2" id="KW-1185">Reference proteome</keyword>
<dbReference type="AlphaFoldDB" id="G4ZQX2"/>
<dbReference type="Proteomes" id="UP000002640">
    <property type="component" value="Unassembled WGS sequence"/>
</dbReference>
<dbReference type="RefSeq" id="XP_009531349.1">
    <property type="nucleotide sequence ID" value="XM_009533054.1"/>
</dbReference>
<dbReference type="InParanoid" id="G4ZQX2"/>
<evidence type="ECO:0008006" key="3">
    <source>
        <dbReference type="Google" id="ProtNLM"/>
    </source>
</evidence>
<dbReference type="GeneID" id="20659151"/>
<accession>G4ZQX2</accession>
<evidence type="ECO:0000313" key="1">
    <source>
        <dbReference type="EMBL" id="EGZ13920.1"/>
    </source>
</evidence>
<gene>
    <name evidence="1" type="ORF">PHYSODRAFT_510725</name>
</gene>
<evidence type="ECO:0000313" key="2">
    <source>
        <dbReference type="Proteomes" id="UP000002640"/>
    </source>
</evidence>
<name>G4ZQX2_PHYSP</name>
<organism evidence="1 2">
    <name type="scientific">Phytophthora sojae (strain P6497)</name>
    <name type="common">Soybean stem and root rot agent</name>
    <name type="synonym">Phytophthora megasperma f. sp. glycines</name>
    <dbReference type="NCBI Taxonomy" id="1094619"/>
    <lineage>
        <taxon>Eukaryota</taxon>
        <taxon>Sar</taxon>
        <taxon>Stramenopiles</taxon>
        <taxon>Oomycota</taxon>
        <taxon>Peronosporomycetes</taxon>
        <taxon>Peronosporales</taxon>
        <taxon>Peronosporaceae</taxon>
        <taxon>Phytophthora</taxon>
    </lineage>
</organism>